<organism evidence="4 5">
    <name type="scientific">Jeotgalicoccus aerolatus</name>
    <dbReference type="NCBI Taxonomy" id="709510"/>
    <lineage>
        <taxon>Bacteria</taxon>
        <taxon>Bacillati</taxon>
        <taxon>Bacillota</taxon>
        <taxon>Bacilli</taxon>
        <taxon>Bacillales</taxon>
        <taxon>Staphylococcaceae</taxon>
        <taxon>Jeotgalicoccus</taxon>
    </lineage>
</organism>
<dbReference type="STRING" id="586411.SAMN05216187_104190"/>
<dbReference type="SUPFAM" id="SSF88713">
    <property type="entry name" value="Glycoside hydrolase/deacetylase"/>
    <property type="match status" value="1"/>
</dbReference>
<dbReference type="GO" id="GO:0005975">
    <property type="term" value="P:carbohydrate metabolic process"/>
    <property type="evidence" value="ECO:0007669"/>
    <property type="project" value="InterPro"/>
</dbReference>
<evidence type="ECO:0000313" key="5">
    <source>
        <dbReference type="Proteomes" id="UP000242700"/>
    </source>
</evidence>
<dbReference type="Proteomes" id="UP000242700">
    <property type="component" value="Unassembled WGS sequence"/>
</dbReference>
<dbReference type="EMBL" id="FNFI01000004">
    <property type="protein sequence ID" value="SDK05530.1"/>
    <property type="molecule type" value="Genomic_DNA"/>
</dbReference>
<feature type="chain" id="PRO_5039082110" evidence="2">
    <location>
        <begin position="20"/>
        <end position="449"/>
    </location>
</feature>
<dbReference type="InterPro" id="IPR019454">
    <property type="entry name" value="Lipoprot_YkyA-like"/>
</dbReference>
<evidence type="ECO:0000313" key="4">
    <source>
        <dbReference type="EMBL" id="SDK05530.1"/>
    </source>
</evidence>
<evidence type="ECO:0000256" key="1">
    <source>
        <dbReference type="SAM" id="MobiDB-lite"/>
    </source>
</evidence>
<dbReference type="RefSeq" id="WP_092596590.1">
    <property type="nucleotide sequence ID" value="NZ_FNFI01000004.1"/>
</dbReference>
<name>A0A1G8YU60_9STAP</name>
<dbReference type="Gene3D" id="1.20.120.570">
    <property type="entry name" value="YkyA-like"/>
    <property type="match status" value="1"/>
</dbReference>
<dbReference type="PROSITE" id="PS51257">
    <property type="entry name" value="PROKAR_LIPOPROTEIN"/>
    <property type="match status" value="1"/>
</dbReference>
<evidence type="ECO:0000256" key="2">
    <source>
        <dbReference type="SAM" id="SignalP"/>
    </source>
</evidence>
<feature type="compositionally biased region" description="Polar residues" evidence="1">
    <location>
        <begin position="219"/>
        <end position="229"/>
    </location>
</feature>
<proteinExistence type="predicted"/>
<feature type="region of interest" description="Disordered" evidence="1">
    <location>
        <begin position="209"/>
        <end position="232"/>
    </location>
</feature>
<dbReference type="InterPro" id="IPR002509">
    <property type="entry name" value="NODB_dom"/>
</dbReference>
<dbReference type="PROSITE" id="PS51677">
    <property type="entry name" value="NODB"/>
    <property type="match status" value="1"/>
</dbReference>
<dbReference type="PANTHER" id="PTHR10587">
    <property type="entry name" value="GLYCOSYL TRANSFERASE-RELATED"/>
    <property type="match status" value="1"/>
</dbReference>
<dbReference type="GO" id="GO:0016020">
    <property type="term" value="C:membrane"/>
    <property type="evidence" value="ECO:0007669"/>
    <property type="project" value="TreeGrafter"/>
</dbReference>
<dbReference type="PANTHER" id="PTHR10587:SF80">
    <property type="entry name" value="CHITOOLIGOSACCHARIDE DEACETYLASE"/>
    <property type="match status" value="1"/>
</dbReference>
<dbReference type="Gene3D" id="3.20.20.370">
    <property type="entry name" value="Glycoside hydrolase/deacetylase"/>
    <property type="match status" value="1"/>
</dbReference>
<dbReference type="SUPFAM" id="SSF140423">
    <property type="entry name" value="MW0975(SA0943)-like"/>
    <property type="match status" value="1"/>
</dbReference>
<dbReference type="AlphaFoldDB" id="A0A1G8YU60"/>
<dbReference type="InterPro" id="IPR050248">
    <property type="entry name" value="Polysacc_deacetylase_ArnD"/>
</dbReference>
<dbReference type="CDD" id="cd10917">
    <property type="entry name" value="CE4_NodB_like_6s_7s"/>
    <property type="match status" value="1"/>
</dbReference>
<dbReference type="InterPro" id="IPR036785">
    <property type="entry name" value="YkyA-like_sf"/>
</dbReference>
<dbReference type="GO" id="GO:0016810">
    <property type="term" value="F:hydrolase activity, acting on carbon-nitrogen (but not peptide) bonds"/>
    <property type="evidence" value="ECO:0007669"/>
    <property type="project" value="InterPro"/>
</dbReference>
<accession>A0A1G8YU60</accession>
<feature type="domain" description="NodB homology" evidence="3">
    <location>
        <begin position="256"/>
        <end position="436"/>
    </location>
</feature>
<sequence length="449" mass="49486">MMRQYITGLLLFIAAAVLSACGSPEDKTLSNIETIEGETIPALTETLQNLIDFESEQSGLFNESIADESLDNFKNDQSELYNNLNERTELANSLEEIETDLKSAAEDFKSYDVDDSSELNEEMLTNLSDTSAGLAESLQAVRSGYQDIKNSEISFFESLAADGADYTVMTEGIAAVNEQHEQISEHYTQINEQLAEIRSYGNTVKQALGEETDGETASLEETNTENSGADSKAETAYIVDGETSSIVPADEHTDAKAVLLTIDDAPDQNAVDMAKTLKNLDVPAIFFVNGMFIESEEGQSMLKEIHDLGFEIGNHTYNHFNMQELTPEDVRLEIADTSDLIEEAIGERPRFFRAPFGVNSEASIKVAEEENMTVMNWTYGFDWEPDYQESSALADIMVNTEMLSDGANLLMHDRSWTAEALPDIVTGIQDKGYSFIDPALISSEGGVTE</sequence>
<dbReference type="Pfam" id="PF10368">
    <property type="entry name" value="YkyA"/>
    <property type="match status" value="1"/>
</dbReference>
<dbReference type="InterPro" id="IPR011330">
    <property type="entry name" value="Glyco_hydro/deAcase_b/a-brl"/>
</dbReference>
<reference evidence="5" key="1">
    <citation type="submission" date="2016-10" db="EMBL/GenBank/DDBJ databases">
        <authorList>
            <person name="Varghese N."/>
            <person name="Submissions S."/>
        </authorList>
    </citation>
    <scope>NUCLEOTIDE SEQUENCE [LARGE SCALE GENOMIC DNA]</scope>
    <source>
        <strain evidence="5">CGMCC 1.8911</strain>
    </source>
</reference>
<dbReference type="Pfam" id="PF01522">
    <property type="entry name" value="Polysacc_deac_1"/>
    <property type="match status" value="1"/>
</dbReference>
<feature type="signal peptide" evidence="2">
    <location>
        <begin position="1"/>
        <end position="19"/>
    </location>
</feature>
<dbReference type="OrthoDB" id="9806342at2"/>
<evidence type="ECO:0000259" key="3">
    <source>
        <dbReference type="PROSITE" id="PS51677"/>
    </source>
</evidence>
<gene>
    <name evidence="4" type="ORF">SAMN05216187_104190</name>
</gene>
<protein>
    <submittedName>
        <fullName evidence="4">Peptidoglycan/xylan/chitin deacetylase, PgdA/CDA1 family</fullName>
    </submittedName>
</protein>
<keyword evidence="2" id="KW-0732">Signal</keyword>